<evidence type="ECO:0000313" key="2">
    <source>
        <dbReference type="EMBL" id="EEN49469.1"/>
    </source>
</evidence>
<dbReference type="EMBL" id="GG666612">
    <property type="protein sequence ID" value="EEN49469.1"/>
    <property type="molecule type" value="Genomic_DNA"/>
</dbReference>
<dbReference type="STRING" id="7739.C3ZDB4"/>
<organism>
    <name type="scientific">Branchiostoma floridae</name>
    <name type="common">Florida lancelet</name>
    <name type="synonym">Amphioxus</name>
    <dbReference type="NCBI Taxonomy" id="7739"/>
    <lineage>
        <taxon>Eukaryota</taxon>
        <taxon>Metazoa</taxon>
        <taxon>Chordata</taxon>
        <taxon>Cephalochordata</taxon>
        <taxon>Leptocardii</taxon>
        <taxon>Amphioxiformes</taxon>
        <taxon>Branchiostomatidae</taxon>
        <taxon>Branchiostoma</taxon>
    </lineage>
</organism>
<dbReference type="InterPro" id="IPR039891">
    <property type="entry name" value="VWA8"/>
</dbReference>
<reference evidence="2" key="1">
    <citation type="journal article" date="2008" name="Nature">
        <title>The amphioxus genome and the evolution of the chordate karyotype.</title>
        <authorList>
            <consortium name="US DOE Joint Genome Institute (JGI-PGF)"/>
            <person name="Putnam N.H."/>
            <person name="Butts T."/>
            <person name="Ferrier D.E.K."/>
            <person name="Furlong R.F."/>
            <person name="Hellsten U."/>
            <person name="Kawashima T."/>
            <person name="Robinson-Rechavi M."/>
            <person name="Shoguchi E."/>
            <person name="Terry A."/>
            <person name="Yu J.-K."/>
            <person name="Benito-Gutierrez E.L."/>
            <person name="Dubchak I."/>
            <person name="Garcia-Fernandez J."/>
            <person name="Gibson-Brown J.J."/>
            <person name="Grigoriev I.V."/>
            <person name="Horton A.C."/>
            <person name="de Jong P.J."/>
            <person name="Jurka J."/>
            <person name="Kapitonov V.V."/>
            <person name="Kohara Y."/>
            <person name="Kuroki Y."/>
            <person name="Lindquist E."/>
            <person name="Lucas S."/>
            <person name="Osoegawa K."/>
            <person name="Pennacchio L.A."/>
            <person name="Salamov A.A."/>
            <person name="Satou Y."/>
            <person name="Sauka-Spengler T."/>
            <person name="Schmutz J."/>
            <person name="Shin-I T."/>
            <person name="Toyoda A."/>
            <person name="Bronner-Fraser M."/>
            <person name="Fujiyama A."/>
            <person name="Holland L.Z."/>
            <person name="Holland P.W.H."/>
            <person name="Satoh N."/>
            <person name="Rokhsar D.S."/>
        </authorList>
    </citation>
    <scope>NUCLEOTIDE SEQUENCE [LARGE SCALE GENOMIC DNA]</scope>
    <source>
        <strain evidence="2">S238N-H82</strain>
        <tissue evidence="2">Testes</tissue>
    </source>
</reference>
<proteinExistence type="predicted"/>
<dbReference type="InterPro" id="IPR011704">
    <property type="entry name" value="ATPase_dyneun-rel_AAA"/>
</dbReference>
<gene>
    <name evidence="2" type="ORF">BRAFLDRAFT_277036</name>
</gene>
<evidence type="ECO:0000259" key="1">
    <source>
        <dbReference type="Pfam" id="PF07728"/>
    </source>
</evidence>
<dbReference type="eggNOG" id="KOG1808">
    <property type="taxonomic scope" value="Eukaryota"/>
</dbReference>
<dbReference type="AlphaFoldDB" id="C3ZDB4"/>
<dbReference type="GO" id="GO:0016887">
    <property type="term" value="F:ATP hydrolysis activity"/>
    <property type="evidence" value="ECO:0007669"/>
    <property type="project" value="InterPro"/>
</dbReference>
<feature type="domain" description="ATPase dynein-related AAA" evidence="1">
    <location>
        <begin position="96"/>
        <end position="242"/>
    </location>
</feature>
<protein>
    <recommendedName>
        <fullName evidence="1">ATPase dynein-related AAA domain-containing protein</fullName>
    </recommendedName>
</protein>
<dbReference type="PANTHER" id="PTHR21610">
    <property type="entry name" value="VON WILLEBRAND FACTOR A DOMAIN-CONTAINING PROTEIN 8"/>
    <property type="match status" value="1"/>
</dbReference>
<dbReference type="PANTHER" id="PTHR21610:SF9">
    <property type="entry name" value="VON WILLEBRAND FACTOR A DOMAIN-CONTAINING PROTEIN 8"/>
    <property type="match status" value="1"/>
</dbReference>
<name>C3ZDB4_BRAFL</name>
<dbReference type="InParanoid" id="C3ZDB4"/>
<sequence>MQTIFAGTRLARVGMTSDNAVRRIRLLAGLINTGTASVKPRFLCSDARVSIGDVSIPLKQPRNPELVPVKYANGTLPQSTMRHLRWIMQKDALGQDVFLIGPPGPLRRALAMQYLEITKREAEYLALSRDSTETDLKQRREIRSGSAFYIDQVHVYFSDSIISSFQFEKILNCSWHISTLKYLIFDLVTVEESLCLLQDHTKEELDAWKLVRVDERFRVIALGLPVPRYKGNPLDPPLRSRFQARDVNPIPFKDHLDLLTEAAPNISSDKTSLMLSFATTMISQESSSLGLPDFPTDNLVSAAKILSALPEASAQRLLHRLYPYDVILGKEGRTAVEDTLKVLTPLQWYI</sequence>
<accession>C3ZDB4</accession>
<dbReference type="Pfam" id="PF07728">
    <property type="entry name" value="AAA_5"/>
    <property type="match status" value="1"/>
</dbReference>
<dbReference type="GO" id="GO:0005524">
    <property type="term" value="F:ATP binding"/>
    <property type="evidence" value="ECO:0007669"/>
    <property type="project" value="InterPro"/>
</dbReference>